<dbReference type="Proteomes" id="UP000707356">
    <property type="component" value="Unassembled WGS sequence"/>
</dbReference>
<proteinExistence type="predicted"/>
<accession>A0A951U7W2</accession>
<protein>
    <submittedName>
        <fullName evidence="1">Uncharacterized protein</fullName>
    </submittedName>
</protein>
<organism evidence="1 2">
    <name type="scientific">Pegethrix bostrychoides GSE-TBD4-15B</name>
    <dbReference type="NCBI Taxonomy" id="2839662"/>
    <lineage>
        <taxon>Bacteria</taxon>
        <taxon>Bacillati</taxon>
        <taxon>Cyanobacteriota</taxon>
        <taxon>Cyanophyceae</taxon>
        <taxon>Oculatellales</taxon>
        <taxon>Oculatellaceae</taxon>
        <taxon>Pegethrix</taxon>
    </lineage>
</organism>
<name>A0A951U7W2_9CYAN</name>
<sequence length="71" mass="8345">MTYRERLEYWAVARLLPTGQWVILARFHRRADAEGHCQFMQQANPEIRFEVVFDLPPAPLAAKPLPKPRSR</sequence>
<reference evidence="1" key="1">
    <citation type="submission" date="2021-05" db="EMBL/GenBank/DDBJ databases">
        <authorList>
            <person name="Pietrasiak N."/>
            <person name="Ward R."/>
            <person name="Stajich J.E."/>
            <person name="Kurbessoian T."/>
        </authorList>
    </citation>
    <scope>NUCLEOTIDE SEQUENCE</scope>
    <source>
        <strain evidence="1">GSE-TBD4-15B</strain>
    </source>
</reference>
<comment type="caution">
    <text evidence="1">The sequence shown here is derived from an EMBL/GenBank/DDBJ whole genome shotgun (WGS) entry which is preliminary data.</text>
</comment>
<dbReference type="AlphaFoldDB" id="A0A951U7W2"/>
<reference evidence="1" key="2">
    <citation type="journal article" date="2022" name="Microbiol. Resour. Announc.">
        <title>Metagenome Sequencing to Explore Phylogenomics of Terrestrial Cyanobacteria.</title>
        <authorList>
            <person name="Ward R.D."/>
            <person name="Stajich J.E."/>
            <person name="Johansen J.R."/>
            <person name="Huntemann M."/>
            <person name="Clum A."/>
            <person name="Foster B."/>
            <person name="Foster B."/>
            <person name="Roux S."/>
            <person name="Palaniappan K."/>
            <person name="Varghese N."/>
            <person name="Mukherjee S."/>
            <person name="Reddy T.B.K."/>
            <person name="Daum C."/>
            <person name="Copeland A."/>
            <person name="Chen I.A."/>
            <person name="Ivanova N.N."/>
            <person name="Kyrpides N.C."/>
            <person name="Shapiro N."/>
            <person name="Eloe-Fadrosh E.A."/>
            <person name="Pietrasiak N."/>
        </authorList>
    </citation>
    <scope>NUCLEOTIDE SEQUENCE</scope>
    <source>
        <strain evidence="1">GSE-TBD4-15B</strain>
    </source>
</reference>
<gene>
    <name evidence="1" type="ORF">KME07_20925</name>
</gene>
<evidence type="ECO:0000313" key="2">
    <source>
        <dbReference type="Proteomes" id="UP000707356"/>
    </source>
</evidence>
<dbReference type="EMBL" id="JAHHHV010000081">
    <property type="protein sequence ID" value="MBW4467897.1"/>
    <property type="molecule type" value="Genomic_DNA"/>
</dbReference>
<evidence type="ECO:0000313" key="1">
    <source>
        <dbReference type="EMBL" id="MBW4467897.1"/>
    </source>
</evidence>